<dbReference type="EMBL" id="OZ035838">
    <property type="protein sequence ID" value="CAL1583548.1"/>
    <property type="molecule type" value="Genomic_DNA"/>
</dbReference>
<reference evidence="2 3" key="1">
    <citation type="submission" date="2024-04" db="EMBL/GenBank/DDBJ databases">
        <authorList>
            <person name="Waldvogel A.-M."/>
            <person name="Schoenle A."/>
        </authorList>
    </citation>
    <scope>NUCLEOTIDE SEQUENCE [LARGE SCALE GENOMIC DNA]</scope>
</reference>
<keyword evidence="3" id="KW-1185">Reference proteome</keyword>
<evidence type="ECO:0000313" key="3">
    <source>
        <dbReference type="Proteomes" id="UP001497482"/>
    </source>
</evidence>
<sequence length="137" mass="14458">MSSPPSARPSGELTHSPSHFDLHRTPQLPNPRNHPPPFSNPQKHNCRKGGQGEQGPGVLLMLSVPGVRPARAGRVLPLSVLTLLLLPGASACWDPHPSGGLLERASLSSAPCHLLLSARQAGSETNARLGVNLYPLP</sequence>
<dbReference type="AlphaFoldDB" id="A0AAV2K3R1"/>
<evidence type="ECO:0000313" key="2">
    <source>
        <dbReference type="EMBL" id="CAL1583548.1"/>
    </source>
</evidence>
<feature type="compositionally biased region" description="Pro residues" evidence="1">
    <location>
        <begin position="28"/>
        <end position="39"/>
    </location>
</feature>
<accession>A0AAV2K3R1</accession>
<organism evidence="2 3">
    <name type="scientific">Knipowitschia caucasica</name>
    <name type="common">Caucasian dwarf goby</name>
    <name type="synonym">Pomatoschistus caucasicus</name>
    <dbReference type="NCBI Taxonomy" id="637954"/>
    <lineage>
        <taxon>Eukaryota</taxon>
        <taxon>Metazoa</taxon>
        <taxon>Chordata</taxon>
        <taxon>Craniata</taxon>
        <taxon>Vertebrata</taxon>
        <taxon>Euteleostomi</taxon>
        <taxon>Actinopterygii</taxon>
        <taxon>Neopterygii</taxon>
        <taxon>Teleostei</taxon>
        <taxon>Neoteleostei</taxon>
        <taxon>Acanthomorphata</taxon>
        <taxon>Gobiaria</taxon>
        <taxon>Gobiiformes</taxon>
        <taxon>Gobioidei</taxon>
        <taxon>Gobiidae</taxon>
        <taxon>Gobiinae</taxon>
        <taxon>Knipowitschia</taxon>
    </lineage>
</organism>
<gene>
    <name evidence="2" type="ORF">KC01_LOCUS14004</name>
</gene>
<protein>
    <submittedName>
        <fullName evidence="2">Uncharacterized protein</fullName>
    </submittedName>
</protein>
<proteinExistence type="predicted"/>
<feature type="region of interest" description="Disordered" evidence="1">
    <location>
        <begin position="1"/>
        <end position="57"/>
    </location>
</feature>
<dbReference type="Proteomes" id="UP001497482">
    <property type="component" value="Chromosome 16"/>
</dbReference>
<evidence type="ECO:0000256" key="1">
    <source>
        <dbReference type="SAM" id="MobiDB-lite"/>
    </source>
</evidence>
<name>A0AAV2K3R1_KNICA</name>